<evidence type="ECO:0000256" key="1">
    <source>
        <dbReference type="ARBA" id="ARBA00000681"/>
    </source>
</evidence>
<evidence type="ECO:0000259" key="14">
    <source>
        <dbReference type="PROSITE" id="PS51760"/>
    </source>
</evidence>
<dbReference type="EC" id="3.2.1.8" evidence="10"/>
<proteinExistence type="inferred from homology"/>
<dbReference type="GO" id="GO:0031176">
    <property type="term" value="F:endo-1,4-beta-xylanase activity"/>
    <property type="evidence" value="ECO:0007669"/>
    <property type="project" value="UniProtKB-EC"/>
</dbReference>
<dbReference type="InterPro" id="IPR010502">
    <property type="entry name" value="Carb-bd_dom_fam9"/>
</dbReference>
<evidence type="ECO:0000256" key="12">
    <source>
        <dbReference type="SAM" id="SignalP"/>
    </source>
</evidence>
<evidence type="ECO:0000256" key="6">
    <source>
        <dbReference type="ARBA" id="ARBA00022801"/>
    </source>
</evidence>
<dbReference type="InterPro" id="IPR001000">
    <property type="entry name" value="GH10_dom"/>
</dbReference>
<dbReference type="EMBL" id="QGTQ01000003">
    <property type="protein sequence ID" value="PWW06249.1"/>
    <property type="molecule type" value="Genomic_DNA"/>
</dbReference>
<dbReference type="InterPro" id="IPR017853">
    <property type="entry name" value="GH"/>
</dbReference>
<dbReference type="SUPFAM" id="SSF49344">
    <property type="entry name" value="CBD9-like"/>
    <property type="match status" value="3"/>
</dbReference>
<evidence type="ECO:0000256" key="2">
    <source>
        <dbReference type="ARBA" id="ARBA00004851"/>
    </source>
</evidence>
<evidence type="ECO:0000256" key="10">
    <source>
        <dbReference type="RuleBase" id="RU361174"/>
    </source>
</evidence>
<accession>A0A2V2Z0X9</accession>
<keyword evidence="16" id="KW-1185">Reference proteome</keyword>
<keyword evidence="9 10" id="KW-0624">Polysaccharide degradation</keyword>
<dbReference type="SUPFAM" id="SSF51445">
    <property type="entry name" value="(Trans)glycosidases"/>
    <property type="match status" value="1"/>
</dbReference>
<dbReference type="InterPro" id="IPR001119">
    <property type="entry name" value="SLH_dom"/>
</dbReference>
<dbReference type="GO" id="GO:0045493">
    <property type="term" value="P:xylan catabolic process"/>
    <property type="evidence" value="ECO:0007669"/>
    <property type="project" value="UniProtKB-KW"/>
</dbReference>
<feature type="signal peptide" evidence="12">
    <location>
        <begin position="1"/>
        <end position="25"/>
    </location>
</feature>
<dbReference type="Pfam" id="PF02018">
    <property type="entry name" value="CBM_4_9"/>
    <property type="match status" value="2"/>
</dbReference>
<feature type="compositionally biased region" description="Polar residues" evidence="11">
    <location>
        <begin position="183"/>
        <end position="192"/>
    </location>
</feature>
<comment type="caution">
    <text evidence="15">The sequence shown here is derived from an EMBL/GenBank/DDBJ whole genome shotgun (WGS) entry which is preliminary data.</text>
</comment>
<evidence type="ECO:0000256" key="5">
    <source>
        <dbReference type="ARBA" id="ARBA00022737"/>
    </source>
</evidence>
<dbReference type="PANTHER" id="PTHR31490">
    <property type="entry name" value="GLYCOSYL HYDROLASE"/>
    <property type="match status" value="1"/>
</dbReference>
<evidence type="ECO:0000256" key="9">
    <source>
        <dbReference type="ARBA" id="ARBA00023326"/>
    </source>
</evidence>
<evidence type="ECO:0000256" key="8">
    <source>
        <dbReference type="ARBA" id="ARBA00023295"/>
    </source>
</evidence>
<keyword evidence="6 10" id="KW-0378">Hydrolase</keyword>
<feature type="compositionally biased region" description="Low complexity" evidence="11">
    <location>
        <begin position="1289"/>
        <end position="1304"/>
    </location>
</feature>
<keyword evidence="12" id="KW-0732">Signal</keyword>
<dbReference type="InterPro" id="IPR044846">
    <property type="entry name" value="GH10"/>
</dbReference>
<reference evidence="15 16" key="1">
    <citation type="submission" date="2018-05" db="EMBL/GenBank/DDBJ databases">
        <title>Genomic Encyclopedia of Type Strains, Phase III (KMG-III): the genomes of soil and plant-associated and newly described type strains.</title>
        <authorList>
            <person name="Whitman W."/>
        </authorList>
    </citation>
    <scope>NUCLEOTIDE SEQUENCE [LARGE SCALE GENOMIC DNA]</scope>
    <source>
        <strain evidence="15 16">CECT 5696</strain>
    </source>
</reference>
<dbReference type="PROSITE" id="PS51760">
    <property type="entry name" value="GH10_2"/>
    <property type="match status" value="1"/>
</dbReference>
<dbReference type="Pfam" id="PF00331">
    <property type="entry name" value="Glyco_hydro_10"/>
    <property type="match status" value="1"/>
</dbReference>
<evidence type="ECO:0000259" key="13">
    <source>
        <dbReference type="PROSITE" id="PS51272"/>
    </source>
</evidence>
<evidence type="ECO:0000313" key="15">
    <source>
        <dbReference type="EMBL" id="PWW06249.1"/>
    </source>
</evidence>
<dbReference type="Pfam" id="PF06452">
    <property type="entry name" value="CBM9_1"/>
    <property type="match status" value="3"/>
</dbReference>
<sequence length="1500" mass="162349">MKRQKWKRFTSLFMAAALVMTMFGAAPKQAKAETVSLSFDFEDGTTQGWTARGDTLTVESDTGYSGTHALKSSARQATWNGPGYSLLSQLQPGAVYQIEAYIKLPDGTADTTANMTVGRKAAGETATNFDSVAYGKPVTAGDWTKLSGSYTYTGDVTALQLYFELATLDSFYVDHITITQTSAEDTGGSNTVPDEEEWTGPTSLSTDFEDGTLQDWGARGGVEVLTSETSVSHGGEYSMLVSNRQQGWHGAQLDVTPVIQEGKTYAMSAWVRLPEGTANTPVSIVVQRTTGGTNSYEMVKSTQANANGWVQIKGQYTVANPIGYLGVYLESFDYPTLSFYVDDFSIEKVPDVVPITIQQDIPNLKDSFTDDFKLGTAIVAEEISDLNGPGAQLIKKHFNSITAGNEMKWDATEPTEGNFTFDRADRIANFAFDNGIALRGHTLVWHSQTPDWVFKDENGNLASKEVLFARMKRHIDEVMGHYKGKIYAWDVVNEVIEPGDNKPGGLRNSKWYQIAGEEFIEKAFEYAHAADPNAKLFINDYGTDNPVKRQDLYDLVKRLKAKGVPIDGVGHQTHIGIANPTIQAIDETIEKFTDLGVEQQVTELDMSVYTSDNDAYETFPEELAIKQAYRYKELFDVFKKHADDLTAVIFWGKDDLNTWLRTFPVTRNNWPLPFDERMQAKYTYWALVDPSRLPALPRDPKAVRIAKGTPVIDHSQELLWLNQTAQQIDGSKVNGNLKLLWDPTHLYATVQVNDASINDNDTVELFLDDNNSHAASIEGDDKAYVLKRSGEAVDGVTYTVTEKTGGYIVEAAIPITGGDMNVGKGFDVRLKDADQANAVTSWSDYANAQNTSTANYGRLTLDNGIQSMNAIKSLSPVEIDGVEGEDVWSEANTIETNRQVAGNGGATGTAKVVWDDQYLYVMAHVTDTALSDKSANAWEQDSIELFLDSNNHKSDSYEADDGQFRINFKNVQSFGGNASASRLVSAVKLTETGYDVEARIALPDAAEGKTIGFDFQINDDSNDDGKRENVRIWNDATGISYMNTSNFGLVHLTDTAIRTEQAVKAPGSVVIDGNEDANVWSKAKTIATSRQVNGQGGATGTAKVIWDDQYLYVLATVTDPVLSDKSSNPWEQDSVELYVDRNNHKTAAYEADDGQYRINFKNVQSVGGSGASLSQLTSAAKLTENGYVVEARIALPGAKVGQTIGFDFQINDDADDDGVRDAVRIWSDTSDMSWSTTEKFGQLLLVANPNGSGSGPGNSGGGGGLIVVAPGKDDSGDTNTDDGDGTGSSGDDSNSNSNSNSNSSKPVFKDVPANSSAAQAIAHLVELGIIKGVTNDTFAPNAPINRSQLVLMLVRALNLKTDSSSPSGFVDVPASRSDASAIAAAVEAGLVQGANGSFRPNDSMTRQEAVVVLVRALRYAADKLGLDAGSLSLSEAAAFQDGSSISKWAADDIATAASLGLVKGDPAGNFRPQDVISRGETAILVDRVLALLSQLQDKQN</sequence>
<dbReference type="InterPro" id="IPR003305">
    <property type="entry name" value="CenC_carb-bd"/>
</dbReference>
<dbReference type="Pfam" id="PF00395">
    <property type="entry name" value="SLH"/>
    <property type="match status" value="3"/>
</dbReference>
<evidence type="ECO:0000313" key="16">
    <source>
        <dbReference type="Proteomes" id="UP000246635"/>
    </source>
</evidence>
<protein>
    <recommendedName>
        <fullName evidence="10">Beta-xylanase</fullName>
        <ecNumber evidence="10">3.2.1.8</ecNumber>
    </recommendedName>
</protein>
<comment type="pathway">
    <text evidence="2">Glycan degradation; xylan degradation.</text>
</comment>
<evidence type="ECO:0000256" key="3">
    <source>
        <dbReference type="ARBA" id="ARBA00007495"/>
    </source>
</evidence>
<evidence type="ECO:0000256" key="11">
    <source>
        <dbReference type="SAM" id="MobiDB-lite"/>
    </source>
</evidence>
<keyword evidence="5" id="KW-0677">Repeat</keyword>
<keyword evidence="8 10" id="KW-0326">Glycosidase</keyword>
<feature type="region of interest" description="Disordered" evidence="11">
    <location>
        <begin position="183"/>
        <end position="205"/>
    </location>
</feature>
<keyword evidence="7 10" id="KW-0119">Carbohydrate metabolism</keyword>
<feature type="chain" id="PRO_5038676516" description="Beta-xylanase" evidence="12">
    <location>
        <begin position="26"/>
        <end position="1500"/>
    </location>
</feature>
<feature type="domain" description="SLH" evidence="13">
    <location>
        <begin position="1436"/>
        <end position="1499"/>
    </location>
</feature>
<comment type="catalytic activity">
    <reaction evidence="1 10">
        <text>Endohydrolysis of (1-&gt;4)-beta-D-xylosidic linkages in xylans.</text>
        <dbReference type="EC" id="3.2.1.8"/>
    </reaction>
</comment>
<dbReference type="Gene3D" id="2.60.40.1190">
    <property type="match status" value="3"/>
</dbReference>
<gene>
    <name evidence="15" type="ORF">DFQ01_103150</name>
</gene>
<name>A0A2V2Z0X9_9BACL</name>
<dbReference type="CDD" id="cd00005">
    <property type="entry name" value="CBM9_like_1"/>
    <property type="match status" value="2"/>
</dbReference>
<dbReference type="Gene3D" id="2.60.120.260">
    <property type="entry name" value="Galactose-binding domain-like"/>
    <property type="match status" value="2"/>
</dbReference>
<feature type="domain" description="SLH" evidence="13">
    <location>
        <begin position="1368"/>
        <end position="1427"/>
    </location>
</feature>
<dbReference type="InterPro" id="IPR008979">
    <property type="entry name" value="Galactose-bd-like_sf"/>
</dbReference>
<dbReference type="SUPFAM" id="SSF49785">
    <property type="entry name" value="Galactose-binding domain-like"/>
    <property type="match status" value="2"/>
</dbReference>
<dbReference type="Gene3D" id="3.20.20.80">
    <property type="entry name" value="Glycosidases"/>
    <property type="match status" value="1"/>
</dbReference>
<dbReference type="PROSITE" id="PS51272">
    <property type="entry name" value="SLH"/>
    <property type="match status" value="3"/>
</dbReference>
<dbReference type="RefSeq" id="WP_174812421.1">
    <property type="nucleotide sequence ID" value="NZ_CP054609.1"/>
</dbReference>
<keyword evidence="4 15" id="KW-0858">Xylan degradation</keyword>
<feature type="compositionally biased region" description="Gly residues" evidence="11">
    <location>
        <begin position="1252"/>
        <end position="1265"/>
    </location>
</feature>
<dbReference type="Proteomes" id="UP000246635">
    <property type="component" value="Unassembled WGS sequence"/>
</dbReference>
<organism evidence="15 16">
    <name type="scientific">Paenibacillus cellulosilyticus</name>
    <dbReference type="NCBI Taxonomy" id="375489"/>
    <lineage>
        <taxon>Bacteria</taxon>
        <taxon>Bacillati</taxon>
        <taxon>Bacillota</taxon>
        <taxon>Bacilli</taxon>
        <taxon>Bacillales</taxon>
        <taxon>Paenibacillaceae</taxon>
        <taxon>Paenibacillus</taxon>
    </lineage>
</organism>
<feature type="domain" description="SLH" evidence="13">
    <location>
        <begin position="1304"/>
        <end position="1367"/>
    </location>
</feature>
<feature type="region of interest" description="Disordered" evidence="11">
    <location>
        <begin position="1251"/>
        <end position="1310"/>
    </location>
</feature>
<feature type="domain" description="GH10" evidence="14">
    <location>
        <begin position="358"/>
        <end position="690"/>
    </location>
</feature>
<dbReference type="GO" id="GO:0030246">
    <property type="term" value="F:carbohydrate binding"/>
    <property type="evidence" value="ECO:0007669"/>
    <property type="project" value="InterPro"/>
</dbReference>
<evidence type="ECO:0000256" key="7">
    <source>
        <dbReference type="ARBA" id="ARBA00023277"/>
    </source>
</evidence>
<dbReference type="SMART" id="SM00633">
    <property type="entry name" value="Glyco_10"/>
    <property type="match status" value="1"/>
</dbReference>
<comment type="similarity">
    <text evidence="3 10">Belongs to the glycosyl hydrolase 10 (cellulase F) family.</text>
</comment>
<dbReference type="PANTHER" id="PTHR31490:SF90">
    <property type="entry name" value="ENDO-1,4-BETA-XYLANASE A"/>
    <property type="match status" value="1"/>
</dbReference>
<dbReference type="PRINTS" id="PR00134">
    <property type="entry name" value="GLHYDRLASE10"/>
</dbReference>
<evidence type="ECO:0000256" key="4">
    <source>
        <dbReference type="ARBA" id="ARBA00022651"/>
    </source>
</evidence>